<dbReference type="InterPro" id="IPR027417">
    <property type="entry name" value="P-loop_NTPase"/>
</dbReference>
<accession>A0ABT9ZRS0</accession>
<feature type="coiled-coil region" evidence="1">
    <location>
        <begin position="283"/>
        <end position="436"/>
    </location>
</feature>
<keyword evidence="1" id="KW-0175">Coiled coil</keyword>
<dbReference type="InterPro" id="IPR026866">
    <property type="entry name" value="CR006_AAA"/>
</dbReference>
<sequence>MITKMRIRDVATYDNEGVLIEDLKKINFFYGNNGSGKTTITEVIRNEDSYPSCSIDWQDKKMVPYVYNRNFVNENFRLDNPIKGIFTLGKESVDLKLQMDELKNKIKEHEDSIVDISGLFREKDAEKTIQLEEFKQNCWTLKKELDEEFKDLIEGYRNSKDRFMNKCIEESQKLDRSLKPIEEIRAKKESIFDRPVEQVDNFLPISYDESLENNPIFTQKIIGKDDVDISALITELNISDWVQEGYTISKNSAGICPFCQQTLPNKFEEKLNSYFDQTYIQQIEELRAVTANYQRSIENILEQIDALQISKQDSFIGKETITRLLELIRSKYEENKLLIEQKQKEPSRVIELVRLSSLITDVNTEISEANLKVNKYNEMIRNLKVEKENLIKDMWRFIAEKNKPNIEEFNKKMKTLERIMGNLDRKRKNKDTYKEKHQKDLLELQEQSTSVEHSVNEINKTLRSFGFKNFQLATTGEKGNYKIVRENGEEVKDTLSEGEKTFITFLYFYQLLNGSNSKEEIVTDKIVIIDDPISSLDSNVLFMVSTLVRQLMFEMKEKTSDIKQLFIFTHNIYFHKEITFNQGKKSYGEGGFWIVRKIDDVTSIQQYEENPIKTSYELLWKELKNRGNHSVVSIQNVMRRILENYFKFFGNINLDELENKFELEEKMICRSLISWINDGSHYISEDLYVENNEVLVGRYMDVFKNIFYSQGHEGHFDMMMGEYQIHTITGIKEEPADALAEIKAGLEEAAVGNQEENKVPPLDVKIRKP</sequence>
<evidence type="ECO:0000313" key="4">
    <source>
        <dbReference type="Proteomes" id="UP001230005"/>
    </source>
</evidence>
<dbReference type="Proteomes" id="UP001230005">
    <property type="component" value="Unassembled WGS sequence"/>
</dbReference>
<organism evidence="3 4">
    <name type="scientific">Evansella vedderi</name>
    <dbReference type="NCBI Taxonomy" id="38282"/>
    <lineage>
        <taxon>Bacteria</taxon>
        <taxon>Bacillati</taxon>
        <taxon>Bacillota</taxon>
        <taxon>Bacilli</taxon>
        <taxon>Bacillales</taxon>
        <taxon>Bacillaceae</taxon>
        <taxon>Evansella</taxon>
    </lineage>
</organism>
<dbReference type="PANTHER" id="PTHR32182">
    <property type="entry name" value="DNA REPLICATION AND REPAIR PROTEIN RECF"/>
    <property type="match status" value="1"/>
</dbReference>
<dbReference type="PANTHER" id="PTHR32182:SF0">
    <property type="entry name" value="DNA REPLICATION AND REPAIR PROTEIN RECF"/>
    <property type="match status" value="1"/>
</dbReference>
<keyword evidence="4" id="KW-1185">Reference proteome</keyword>
<proteinExistence type="predicted"/>
<dbReference type="SUPFAM" id="SSF52540">
    <property type="entry name" value="P-loop containing nucleoside triphosphate hydrolases"/>
    <property type="match status" value="1"/>
</dbReference>
<comment type="caution">
    <text evidence="3">The sequence shown here is derived from an EMBL/GenBank/DDBJ whole genome shotgun (WGS) entry which is preliminary data.</text>
</comment>
<protein>
    <submittedName>
        <fullName evidence="3">Wobble nucleotide-excising tRNase</fullName>
    </submittedName>
</protein>
<dbReference type="Pfam" id="PF13166">
    <property type="entry name" value="AAA_13"/>
    <property type="match status" value="1"/>
</dbReference>
<evidence type="ECO:0000259" key="2">
    <source>
        <dbReference type="Pfam" id="PF13166"/>
    </source>
</evidence>
<dbReference type="EMBL" id="JAUSUG010000004">
    <property type="protein sequence ID" value="MDQ0253934.1"/>
    <property type="molecule type" value="Genomic_DNA"/>
</dbReference>
<dbReference type="Gene3D" id="3.40.50.300">
    <property type="entry name" value="P-loop containing nucleotide triphosphate hydrolases"/>
    <property type="match status" value="1"/>
</dbReference>
<dbReference type="RefSeq" id="WP_307323204.1">
    <property type="nucleotide sequence ID" value="NZ_JAUSUG010000004.1"/>
</dbReference>
<feature type="coiled-coil region" evidence="1">
    <location>
        <begin position="92"/>
        <end position="119"/>
    </location>
</feature>
<name>A0ABT9ZRS0_9BACI</name>
<gene>
    <name evidence="3" type="ORF">J2S74_001307</name>
</gene>
<evidence type="ECO:0000313" key="3">
    <source>
        <dbReference type="EMBL" id="MDQ0253934.1"/>
    </source>
</evidence>
<reference evidence="3 4" key="1">
    <citation type="submission" date="2023-07" db="EMBL/GenBank/DDBJ databases">
        <title>Genomic Encyclopedia of Type Strains, Phase IV (KMG-IV): sequencing the most valuable type-strain genomes for metagenomic binning, comparative biology and taxonomic classification.</title>
        <authorList>
            <person name="Goeker M."/>
        </authorList>
    </citation>
    <scope>NUCLEOTIDE SEQUENCE [LARGE SCALE GENOMIC DNA]</scope>
    <source>
        <strain evidence="3 4">DSM 9768</strain>
    </source>
</reference>
<feature type="domain" description="Protein CR006 P-loop" evidence="2">
    <location>
        <begin position="10"/>
        <end position="707"/>
    </location>
</feature>
<evidence type="ECO:0000256" key="1">
    <source>
        <dbReference type="SAM" id="Coils"/>
    </source>
</evidence>